<protein>
    <submittedName>
        <fullName evidence="1">Uncharacterized protein</fullName>
    </submittedName>
</protein>
<evidence type="ECO:0000313" key="1">
    <source>
        <dbReference type="EMBL" id="KHG28518.1"/>
    </source>
</evidence>
<evidence type="ECO:0000313" key="2">
    <source>
        <dbReference type="Proteomes" id="UP000032142"/>
    </source>
</evidence>
<keyword evidence="2" id="KW-1185">Reference proteome</keyword>
<dbReference type="AlphaFoldDB" id="A0A0B0PPW4"/>
<accession>A0A0B0PPW4</accession>
<organism evidence="1 2">
    <name type="scientific">Gossypium arboreum</name>
    <name type="common">Tree cotton</name>
    <name type="synonym">Gossypium nanking</name>
    <dbReference type="NCBI Taxonomy" id="29729"/>
    <lineage>
        <taxon>Eukaryota</taxon>
        <taxon>Viridiplantae</taxon>
        <taxon>Streptophyta</taxon>
        <taxon>Embryophyta</taxon>
        <taxon>Tracheophyta</taxon>
        <taxon>Spermatophyta</taxon>
        <taxon>Magnoliopsida</taxon>
        <taxon>eudicotyledons</taxon>
        <taxon>Gunneridae</taxon>
        <taxon>Pentapetalae</taxon>
        <taxon>rosids</taxon>
        <taxon>malvids</taxon>
        <taxon>Malvales</taxon>
        <taxon>Malvaceae</taxon>
        <taxon>Malvoideae</taxon>
        <taxon>Gossypium</taxon>
    </lineage>
</organism>
<name>A0A0B0PPW4_GOSAR</name>
<proteinExistence type="predicted"/>
<reference evidence="2" key="1">
    <citation type="submission" date="2014-09" db="EMBL/GenBank/DDBJ databases">
        <authorList>
            <person name="Mudge J."/>
            <person name="Ramaraj T."/>
            <person name="Lindquist I.E."/>
            <person name="Bharti A.K."/>
            <person name="Sundararajan A."/>
            <person name="Cameron C.T."/>
            <person name="Woodward J.E."/>
            <person name="May G.D."/>
            <person name="Brubaker C."/>
            <person name="Broadhvest J."/>
            <person name="Wilkins T.A."/>
        </authorList>
    </citation>
    <scope>NUCLEOTIDE SEQUENCE</scope>
    <source>
        <strain evidence="2">cv. AKA8401</strain>
    </source>
</reference>
<dbReference type="Proteomes" id="UP000032142">
    <property type="component" value="Unassembled WGS sequence"/>
</dbReference>
<gene>
    <name evidence="1" type="ORF">F383_35102</name>
</gene>
<dbReference type="EMBL" id="KN445258">
    <property type="protein sequence ID" value="KHG28518.1"/>
    <property type="molecule type" value="Genomic_DNA"/>
</dbReference>
<sequence>MKYMNLYVLFLNVYKFGNHVHVFVSTELQRPKAPYEP</sequence>